<proteinExistence type="predicted"/>
<dbReference type="RefSeq" id="WP_103882253.1">
    <property type="nucleotide sequence ID" value="NZ_FNVG01000032.1"/>
</dbReference>
<dbReference type="EMBL" id="FNVG01000032">
    <property type="protein sequence ID" value="SEG68801.1"/>
    <property type="molecule type" value="Genomic_DNA"/>
</dbReference>
<dbReference type="OrthoDB" id="5906577at2"/>
<evidence type="ECO:0000313" key="2">
    <source>
        <dbReference type="Proteomes" id="UP000236721"/>
    </source>
</evidence>
<reference evidence="2" key="1">
    <citation type="submission" date="2016-10" db="EMBL/GenBank/DDBJ databases">
        <authorList>
            <person name="Varghese N."/>
            <person name="Submissions S."/>
        </authorList>
    </citation>
    <scope>NUCLEOTIDE SEQUENCE [LARGE SCALE GENOMIC DNA]</scope>
    <source>
        <strain evidence="2">CGMCC 1.7062</strain>
    </source>
</reference>
<dbReference type="AlphaFoldDB" id="A0A1H6C761"/>
<name>A0A1H6C761_9VIBR</name>
<evidence type="ECO:0000313" key="1">
    <source>
        <dbReference type="EMBL" id="SEG68801.1"/>
    </source>
</evidence>
<accession>A0A1H6C761</accession>
<gene>
    <name evidence="1" type="ORF">SAMN04488244_13230</name>
</gene>
<sequence>MKQLTIAFILLSSGVGLLLLLIFSPLSGSEETTEATVLSQILTQSLDGNRHYLVIELTDGSTHRVPADKSTSCPVGSKVKIQVLSSTFSDSKTYRLDRCLNQ</sequence>
<organism evidence="1 2">
    <name type="scientific">Vibrio hangzhouensis</name>
    <dbReference type="NCBI Taxonomy" id="462991"/>
    <lineage>
        <taxon>Bacteria</taxon>
        <taxon>Pseudomonadati</taxon>
        <taxon>Pseudomonadota</taxon>
        <taxon>Gammaproteobacteria</taxon>
        <taxon>Vibrionales</taxon>
        <taxon>Vibrionaceae</taxon>
        <taxon>Vibrio</taxon>
    </lineage>
</organism>
<protein>
    <submittedName>
        <fullName evidence="1">Uncharacterized protein</fullName>
    </submittedName>
</protein>
<keyword evidence="2" id="KW-1185">Reference proteome</keyword>
<dbReference type="Proteomes" id="UP000236721">
    <property type="component" value="Unassembled WGS sequence"/>
</dbReference>